<dbReference type="AlphaFoldDB" id="A0A5E4QY57"/>
<gene>
    <name evidence="1" type="ORF">LSINAPIS_LOCUS12331</name>
</gene>
<name>A0A5E4QY57_9NEOP</name>
<reference evidence="1 2" key="1">
    <citation type="submission" date="2017-07" db="EMBL/GenBank/DDBJ databases">
        <authorList>
            <person name="Talla V."/>
            <person name="Backstrom N."/>
        </authorList>
    </citation>
    <scope>NUCLEOTIDE SEQUENCE [LARGE SCALE GENOMIC DNA]</scope>
</reference>
<protein>
    <submittedName>
        <fullName evidence="1">Uncharacterized protein</fullName>
    </submittedName>
</protein>
<dbReference type="Proteomes" id="UP000324832">
    <property type="component" value="Unassembled WGS sequence"/>
</dbReference>
<accession>A0A5E4QY57</accession>
<evidence type="ECO:0000313" key="1">
    <source>
        <dbReference type="EMBL" id="VVD02030.1"/>
    </source>
</evidence>
<proteinExistence type="predicted"/>
<dbReference type="EMBL" id="FZQP02005722">
    <property type="protein sequence ID" value="VVD02030.1"/>
    <property type="molecule type" value="Genomic_DNA"/>
</dbReference>
<sequence>MLEPSNYEISRSKIGTKNGFGIRDIWDYLTGAGYGQYPDYPGPYPGNQYPGGQYPGGQYPGNQYPGGQYPGNQYPGGHYPGNQYPGGHYPGNQYPGGQYPGSTGVEGPPGAHPGCPLCDSSVYGFCSYKQSHDSCCCENHAYLPYSCRKADCKFLYANSCKEYHLITNCCCVDLQKSAAVLPPVAAAVVQ</sequence>
<keyword evidence="2" id="KW-1185">Reference proteome</keyword>
<evidence type="ECO:0000313" key="2">
    <source>
        <dbReference type="Proteomes" id="UP000324832"/>
    </source>
</evidence>
<organism evidence="1 2">
    <name type="scientific">Leptidea sinapis</name>
    <dbReference type="NCBI Taxonomy" id="189913"/>
    <lineage>
        <taxon>Eukaryota</taxon>
        <taxon>Metazoa</taxon>
        <taxon>Ecdysozoa</taxon>
        <taxon>Arthropoda</taxon>
        <taxon>Hexapoda</taxon>
        <taxon>Insecta</taxon>
        <taxon>Pterygota</taxon>
        <taxon>Neoptera</taxon>
        <taxon>Endopterygota</taxon>
        <taxon>Lepidoptera</taxon>
        <taxon>Glossata</taxon>
        <taxon>Ditrysia</taxon>
        <taxon>Papilionoidea</taxon>
        <taxon>Pieridae</taxon>
        <taxon>Dismorphiinae</taxon>
        <taxon>Leptidea</taxon>
    </lineage>
</organism>